<dbReference type="EMBL" id="JAOYFB010000004">
    <property type="protein sequence ID" value="KAK4013609.1"/>
    <property type="molecule type" value="Genomic_DNA"/>
</dbReference>
<proteinExistence type="predicted"/>
<name>A0ABQ9ZKY3_9CRUS</name>
<protein>
    <submittedName>
        <fullName evidence="1">Uncharacterized protein</fullName>
    </submittedName>
</protein>
<dbReference type="Proteomes" id="UP001234178">
    <property type="component" value="Unassembled WGS sequence"/>
</dbReference>
<comment type="caution">
    <text evidence="1">The sequence shown here is derived from an EMBL/GenBank/DDBJ whole genome shotgun (WGS) entry which is preliminary data.</text>
</comment>
<evidence type="ECO:0000313" key="1">
    <source>
        <dbReference type="EMBL" id="KAK4013609.1"/>
    </source>
</evidence>
<organism evidence="1 2">
    <name type="scientific">Daphnia magna</name>
    <dbReference type="NCBI Taxonomy" id="35525"/>
    <lineage>
        <taxon>Eukaryota</taxon>
        <taxon>Metazoa</taxon>
        <taxon>Ecdysozoa</taxon>
        <taxon>Arthropoda</taxon>
        <taxon>Crustacea</taxon>
        <taxon>Branchiopoda</taxon>
        <taxon>Diplostraca</taxon>
        <taxon>Cladocera</taxon>
        <taxon>Anomopoda</taxon>
        <taxon>Daphniidae</taxon>
        <taxon>Daphnia</taxon>
    </lineage>
</organism>
<keyword evidence="2" id="KW-1185">Reference proteome</keyword>
<gene>
    <name evidence="1" type="ORF">OUZ56_026162</name>
</gene>
<accession>A0ABQ9ZKY3</accession>
<reference evidence="1 2" key="1">
    <citation type="journal article" date="2023" name="Nucleic Acids Res.">
        <title>The hologenome of Daphnia magna reveals possible DNA methylation and microbiome-mediated evolution of the host genome.</title>
        <authorList>
            <person name="Chaturvedi A."/>
            <person name="Li X."/>
            <person name="Dhandapani V."/>
            <person name="Marshall H."/>
            <person name="Kissane S."/>
            <person name="Cuenca-Cambronero M."/>
            <person name="Asole G."/>
            <person name="Calvet F."/>
            <person name="Ruiz-Romero M."/>
            <person name="Marangio P."/>
            <person name="Guigo R."/>
            <person name="Rago D."/>
            <person name="Mirbahai L."/>
            <person name="Eastwood N."/>
            <person name="Colbourne J.K."/>
            <person name="Zhou J."/>
            <person name="Mallon E."/>
            <person name="Orsini L."/>
        </authorList>
    </citation>
    <scope>NUCLEOTIDE SEQUENCE [LARGE SCALE GENOMIC DNA]</scope>
    <source>
        <strain evidence="1">LRV0_1</strain>
    </source>
</reference>
<sequence length="198" mass="22875">MDHSTAVYYKYKLVISQHINIENSSKNSKYHSVFTWKTVLFGSVYTWKYKLIISQCINMENRSKNSWYHSVFTLITTVKTHNTTVYSQGKQNYKLLISQCIIHIENRLPDISTSPLCEASRKKIKQSSEHGITSSSKRLHTVLLMFYYLNLQFIQLSAPLSSLLSVTCTFHAACCLQHLESLSHLDSFPVMLLLFPLK</sequence>
<evidence type="ECO:0000313" key="2">
    <source>
        <dbReference type="Proteomes" id="UP001234178"/>
    </source>
</evidence>